<evidence type="ECO:0000313" key="1">
    <source>
        <dbReference type="EMBL" id="KAJ9060118.1"/>
    </source>
</evidence>
<gene>
    <name evidence="1" type="ORF">DSO57_1034307</name>
</gene>
<comment type="caution">
    <text evidence="1">The sequence shown here is derived from an EMBL/GenBank/DDBJ whole genome shotgun (WGS) entry which is preliminary data.</text>
</comment>
<proteinExistence type="predicted"/>
<accession>A0ACC2SCU6</accession>
<protein>
    <submittedName>
        <fullName evidence="1">Uncharacterized protein</fullName>
    </submittedName>
</protein>
<name>A0ACC2SCU6_9FUNG</name>
<reference evidence="1" key="1">
    <citation type="submission" date="2022-04" db="EMBL/GenBank/DDBJ databases">
        <title>Genome of the entomopathogenic fungus Entomophthora muscae.</title>
        <authorList>
            <person name="Elya C."/>
            <person name="Lovett B.R."/>
            <person name="Lee E."/>
            <person name="Macias A.M."/>
            <person name="Hajek A.E."/>
            <person name="De Bivort B.L."/>
            <person name="Kasson M.T."/>
            <person name="De Fine Licht H.H."/>
            <person name="Stajich J.E."/>
        </authorList>
    </citation>
    <scope>NUCLEOTIDE SEQUENCE</scope>
    <source>
        <strain evidence="1">Berkeley</strain>
    </source>
</reference>
<keyword evidence="2" id="KW-1185">Reference proteome</keyword>
<organism evidence="1 2">
    <name type="scientific">Entomophthora muscae</name>
    <dbReference type="NCBI Taxonomy" id="34485"/>
    <lineage>
        <taxon>Eukaryota</taxon>
        <taxon>Fungi</taxon>
        <taxon>Fungi incertae sedis</taxon>
        <taxon>Zoopagomycota</taxon>
        <taxon>Entomophthoromycotina</taxon>
        <taxon>Entomophthoromycetes</taxon>
        <taxon>Entomophthorales</taxon>
        <taxon>Entomophthoraceae</taxon>
        <taxon>Entomophthora</taxon>
    </lineage>
</organism>
<evidence type="ECO:0000313" key="2">
    <source>
        <dbReference type="Proteomes" id="UP001165960"/>
    </source>
</evidence>
<dbReference type="Proteomes" id="UP001165960">
    <property type="component" value="Unassembled WGS sequence"/>
</dbReference>
<dbReference type="EMBL" id="QTSX02005254">
    <property type="protein sequence ID" value="KAJ9060118.1"/>
    <property type="molecule type" value="Genomic_DNA"/>
</dbReference>
<sequence length="105" mass="12237">MYRKFKPCGAKHGIARFHVTSAVWLFSRWNRFLSFLFEYFKLRDLIDPLHISSRGCIFQMDRMNQPESELNCSDPPAISINFAMFFGTAGWPNPSTKSQITNECH</sequence>